<gene>
    <name evidence="2" type="ORF">Dda_6473</name>
</gene>
<feature type="compositionally biased region" description="Polar residues" evidence="1">
    <location>
        <begin position="11"/>
        <end position="35"/>
    </location>
</feature>
<reference evidence="2" key="1">
    <citation type="submission" date="2023-01" db="EMBL/GenBank/DDBJ databases">
        <title>The chitinases involved in constricting ring structure development in the nematode-trapping fungus Drechslerella dactyloides.</title>
        <authorList>
            <person name="Wang R."/>
            <person name="Zhang L."/>
            <person name="Tang P."/>
            <person name="Li S."/>
            <person name="Liang L."/>
        </authorList>
    </citation>
    <scope>NUCLEOTIDE SEQUENCE</scope>
    <source>
        <strain evidence="2">YMF1.00031</strain>
    </source>
</reference>
<dbReference type="EMBL" id="JAQGDS010000008">
    <property type="protein sequence ID" value="KAJ6258433.1"/>
    <property type="molecule type" value="Genomic_DNA"/>
</dbReference>
<evidence type="ECO:0000313" key="2">
    <source>
        <dbReference type="EMBL" id="KAJ6258433.1"/>
    </source>
</evidence>
<name>A0AAD6ITV5_DREDA</name>
<feature type="region of interest" description="Disordered" evidence="1">
    <location>
        <begin position="110"/>
        <end position="143"/>
    </location>
</feature>
<proteinExistence type="predicted"/>
<evidence type="ECO:0000313" key="3">
    <source>
        <dbReference type="Proteomes" id="UP001221413"/>
    </source>
</evidence>
<evidence type="ECO:0000256" key="1">
    <source>
        <dbReference type="SAM" id="MobiDB-lite"/>
    </source>
</evidence>
<organism evidence="2 3">
    <name type="scientific">Drechslerella dactyloides</name>
    <name type="common">Nematode-trapping fungus</name>
    <name type="synonym">Arthrobotrys dactyloides</name>
    <dbReference type="NCBI Taxonomy" id="74499"/>
    <lineage>
        <taxon>Eukaryota</taxon>
        <taxon>Fungi</taxon>
        <taxon>Dikarya</taxon>
        <taxon>Ascomycota</taxon>
        <taxon>Pezizomycotina</taxon>
        <taxon>Orbiliomycetes</taxon>
        <taxon>Orbiliales</taxon>
        <taxon>Orbiliaceae</taxon>
        <taxon>Drechslerella</taxon>
    </lineage>
</organism>
<keyword evidence="3" id="KW-1185">Reference proteome</keyword>
<protein>
    <submittedName>
        <fullName evidence="2">Uncharacterized protein</fullName>
    </submittedName>
</protein>
<dbReference type="AlphaFoldDB" id="A0AAD6ITV5"/>
<dbReference type="Proteomes" id="UP001221413">
    <property type="component" value="Unassembled WGS sequence"/>
</dbReference>
<comment type="caution">
    <text evidence="2">The sequence shown here is derived from an EMBL/GenBank/DDBJ whole genome shotgun (WGS) entry which is preliminary data.</text>
</comment>
<feature type="compositionally biased region" description="Low complexity" evidence="1">
    <location>
        <begin position="110"/>
        <end position="120"/>
    </location>
</feature>
<feature type="region of interest" description="Disordered" evidence="1">
    <location>
        <begin position="1"/>
        <end position="51"/>
    </location>
</feature>
<feature type="compositionally biased region" description="Basic and acidic residues" evidence="1">
    <location>
        <begin position="121"/>
        <end position="135"/>
    </location>
</feature>
<sequence>MYTSVIGRNGGSRNTDIQQLQASTDTRARQKYSTARTHHGRPPTELLPPACDIVGPDHVRCSNSFRWPLRRAKGSRTVAVMHGDGRPDGGPSWGKMRGMRDTWYHNVQPAQATCTTTAPASDKRQRPRAAERSRDSSGVLDQV</sequence>
<accession>A0AAD6ITV5</accession>